<evidence type="ECO:0000256" key="7">
    <source>
        <dbReference type="ARBA" id="ARBA00023277"/>
    </source>
</evidence>
<dbReference type="InterPro" id="IPR001547">
    <property type="entry name" value="Glyco_hydro_5"/>
</dbReference>
<gene>
    <name evidence="17" type="ORF">XdyCFBP7245_10220</name>
</gene>
<protein>
    <recommendedName>
        <fullName evidence="10">Endoglucanase</fullName>
        <ecNumber evidence="3">3.2.1.4</ecNumber>
    </recommendedName>
    <alternativeName>
        <fullName evidence="11">Cellulase</fullName>
    </alternativeName>
    <alternativeName>
        <fullName evidence="12">Endo-1,4-beta-glucanase</fullName>
    </alternativeName>
</protein>
<dbReference type="FunFam" id="3.20.20.80:FF:000124">
    <property type="entry name" value="Exported cellulase"/>
    <property type="match status" value="1"/>
</dbReference>
<evidence type="ECO:0000313" key="18">
    <source>
        <dbReference type="Proteomes" id="UP000238908"/>
    </source>
</evidence>
<evidence type="ECO:0000256" key="14">
    <source>
        <dbReference type="SAM" id="MobiDB-lite"/>
    </source>
</evidence>
<evidence type="ECO:0000256" key="3">
    <source>
        <dbReference type="ARBA" id="ARBA00012601"/>
    </source>
</evidence>
<organism evidence="17 18">
    <name type="scientific">Xanthomonas dyei</name>
    <dbReference type="NCBI Taxonomy" id="743699"/>
    <lineage>
        <taxon>Bacteria</taxon>
        <taxon>Pseudomonadati</taxon>
        <taxon>Pseudomonadota</taxon>
        <taxon>Gammaproteobacteria</taxon>
        <taxon>Lysobacterales</taxon>
        <taxon>Lysobacteraceae</taxon>
        <taxon>Xanthomonas</taxon>
    </lineage>
</organism>
<dbReference type="EC" id="3.2.1.4" evidence="3"/>
<comment type="similarity">
    <text evidence="2 13">Belongs to the glycosyl hydrolase 5 (cellulase A) family.</text>
</comment>
<evidence type="ECO:0000259" key="16">
    <source>
        <dbReference type="Pfam" id="PF00150"/>
    </source>
</evidence>
<keyword evidence="9" id="KW-0624">Polysaccharide degradation</keyword>
<dbReference type="AlphaFoldDB" id="A0A2S7C408"/>
<evidence type="ECO:0000256" key="15">
    <source>
        <dbReference type="SAM" id="SignalP"/>
    </source>
</evidence>
<dbReference type="InterPro" id="IPR017853">
    <property type="entry name" value="GH"/>
</dbReference>
<feature type="chain" id="PRO_5015615935" description="Endoglucanase" evidence="15">
    <location>
        <begin position="30"/>
        <end position="370"/>
    </location>
</feature>
<proteinExistence type="inferred from homology"/>
<dbReference type="SUPFAM" id="SSF51445">
    <property type="entry name" value="(Trans)glycosidases"/>
    <property type="match status" value="1"/>
</dbReference>
<accession>A0A2S7C408</accession>
<comment type="caution">
    <text evidence="17">The sequence shown here is derived from an EMBL/GenBank/DDBJ whole genome shotgun (WGS) entry which is preliminary data.</text>
</comment>
<feature type="region of interest" description="Disordered" evidence="14">
    <location>
        <begin position="351"/>
        <end position="370"/>
    </location>
</feature>
<keyword evidence="7" id="KW-0119">Carbohydrate metabolism</keyword>
<evidence type="ECO:0000256" key="9">
    <source>
        <dbReference type="ARBA" id="ARBA00023326"/>
    </source>
</evidence>
<dbReference type="GO" id="GO:0008810">
    <property type="term" value="F:cellulase activity"/>
    <property type="evidence" value="ECO:0007669"/>
    <property type="project" value="UniProtKB-EC"/>
</dbReference>
<dbReference type="Gene3D" id="3.20.20.80">
    <property type="entry name" value="Glycosidases"/>
    <property type="match status" value="1"/>
</dbReference>
<dbReference type="PANTHER" id="PTHR34142">
    <property type="entry name" value="ENDO-BETA-1,4-GLUCANASE A"/>
    <property type="match status" value="1"/>
</dbReference>
<dbReference type="RefSeq" id="WP_104615566.1">
    <property type="nucleotide sequence ID" value="NZ_CP167817.1"/>
</dbReference>
<dbReference type="GO" id="GO:0030245">
    <property type="term" value="P:cellulose catabolic process"/>
    <property type="evidence" value="ECO:0007669"/>
    <property type="project" value="UniProtKB-KW"/>
</dbReference>
<dbReference type="InterPro" id="IPR018087">
    <property type="entry name" value="Glyco_hydro_5_CS"/>
</dbReference>
<dbReference type="Proteomes" id="UP000238908">
    <property type="component" value="Unassembled WGS sequence"/>
</dbReference>
<evidence type="ECO:0000256" key="13">
    <source>
        <dbReference type="RuleBase" id="RU361153"/>
    </source>
</evidence>
<evidence type="ECO:0000256" key="5">
    <source>
        <dbReference type="ARBA" id="ARBA00022801"/>
    </source>
</evidence>
<evidence type="ECO:0000256" key="12">
    <source>
        <dbReference type="ARBA" id="ARBA00079594"/>
    </source>
</evidence>
<evidence type="ECO:0000256" key="2">
    <source>
        <dbReference type="ARBA" id="ARBA00005641"/>
    </source>
</evidence>
<dbReference type="EMBL" id="MDEE01000012">
    <property type="protein sequence ID" value="PPU56281.1"/>
    <property type="molecule type" value="Genomic_DNA"/>
</dbReference>
<evidence type="ECO:0000256" key="1">
    <source>
        <dbReference type="ARBA" id="ARBA00000966"/>
    </source>
</evidence>
<dbReference type="Pfam" id="PF00150">
    <property type="entry name" value="Cellulase"/>
    <property type="match status" value="1"/>
</dbReference>
<evidence type="ECO:0000256" key="10">
    <source>
        <dbReference type="ARBA" id="ARBA00068340"/>
    </source>
</evidence>
<evidence type="ECO:0000256" key="6">
    <source>
        <dbReference type="ARBA" id="ARBA00023001"/>
    </source>
</evidence>
<dbReference type="PROSITE" id="PS00659">
    <property type="entry name" value="GLYCOSYL_HYDROL_F5"/>
    <property type="match status" value="1"/>
</dbReference>
<comment type="catalytic activity">
    <reaction evidence="1">
        <text>Endohydrolysis of (1-&gt;4)-beta-D-glucosidic linkages in cellulose, lichenin and cereal beta-D-glucans.</text>
        <dbReference type="EC" id="3.2.1.4"/>
    </reaction>
</comment>
<reference evidence="17 18" key="1">
    <citation type="submission" date="2016-08" db="EMBL/GenBank/DDBJ databases">
        <authorList>
            <person name="Seilhamer J.J."/>
        </authorList>
    </citation>
    <scope>NUCLEOTIDE SEQUENCE [LARGE SCALE GENOMIC DNA]</scope>
    <source>
        <strain evidence="17 18">CFBP7245</strain>
    </source>
</reference>
<name>A0A2S7C408_9XANT</name>
<keyword evidence="8 13" id="KW-0326">Glycosidase</keyword>
<sequence length="370" mass="40136">MSRPSFSLRHLALCALCFMLLAGLSSAHAQTHALTYAGVNLSGAEFASSKKPGVLNKDYMYASAGDYTYFAGVGMNTIRLPILWERLQPSARSELDPAQLALVQQAVARAKAAGMYLVIDIHNYAKYYGYRIGGPEVPVATFTDLWRRLALAFNGDNTVIFGLMNEPNNISSSEWASTAQAAIDAIRRTGANNLILVPGALWTGAHSWYSPTSDGYSNATALAAIKDPLNRYAFEVHQYLDADSSGTSSVCVSSTIGAERLRNFTAWLRTNGKRGFLAEFGTANNQVCNEALRGMLGYMESNADVWLGWTWWAAGSWWNLSYAYNVHPNKDGTDKPQMTILSPQAARATRAPGTAAARLAAPAPAARTTR</sequence>
<feature type="signal peptide" evidence="15">
    <location>
        <begin position="1"/>
        <end position="29"/>
    </location>
</feature>
<evidence type="ECO:0000256" key="8">
    <source>
        <dbReference type="ARBA" id="ARBA00023295"/>
    </source>
</evidence>
<dbReference type="PANTHER" id="PTHR34142:SF1">
    <property type="entry name" value="GLYCOSIDE HYDROLASE FAMILY 5 DOMAIN-CONTAINING PROTEIN"/>
    <property type="match status" value="1"/>
</dbReference>
<evidence type="ECO:0000256" key="4">
    <source>
        <dbReference type="ARBA" id="ARBA00022729"/>
    </source>
</evidence>
<keyword evidence="5 13" id="KW-0378">Hydrolase</keyword>
<keyword evidence="6" id="KW-0136">Cellulose degradation</keyword>
<evidence type="ECO:0000256" key="11">
    <source>
        <dbReference type="ARBA" id="ARBA00077338"/>
    </source>
</evidence>
<feature type="domain" description="Glycoside hydrolase family 5" evidence="16">
    <location>
        <begin position="65"/>
        <end position="314"/>
    </location>
</feature>
<keyword evidence="4 15" id="KW-0732">Signal</keyword>
<evidence type="ECO:0000313" key="17">
    <source>
        <dbReference type="EMBL" id="PPU56281.1"/>
    </source>
</evidence>